<comment type="caution">
    <text evidence="3">The sequence shown here is derived from an EMBL/GenBank/DDBJ whole genome shotgun (WGS) entry which is preliminary data.</text>
</comment>
<dbReference type="Proteomes" id="UP000325218">
    <property type="component" value="Unassembled WGS sequence"/>
</dbReference>
<protein>
    <submittedName>
        <fullName evidence="3">Gfo/Idh/MocA family oxidoreductase</fullName>
    </submittedName>
</protein>
<dbReference type="SUPFAM" id="SSF51735">
    <property type="entry name" value="NAD(P)-binding Rossmann-fold domains"/>
    <property type="match status" value="1"/>
</dbReference>
<dbReference type="OrthoDB" id="9772350at2"/>
<feature type="domain" description="Gfo/Idh/MocA-like oxidoreductase N-terminal" evidence="2">
    <location>
        <begin position="37"/>
        <end position="144"/>
    </location>
</feature>
<evidence type="ECO:0000313" key="4">
    <source>
        <dbReference type="Proteomes" id="UP000325218"/>
    </source>
</evidence>
<dbReference type="AlphaFoldDB" id="A0A5D0CQX0"/>
<gene>
    <name evidence="3" type="ORF">FRY98_14875</name>
</gene>
<dbReference type="GO" id="GO:0000166">
    <property type="term" value="F:nucleotide binding"/>
    <property type="evidence" value="ECO:0007669"/>
    <property type="project" value="InterPro"/>
</dbReference>
<sequence length="389" mass="43012">MKWNDDSTAGKSGESWSGNANGNANANEQGSRKKTTFGILGGGWRAEFYLRIAKALPDEFEVGEIWVRDEAKARDLEARWGVKATADLEGFLGRRAFSFAVLSLTRNVAAAYIERLVKLGIPVLTETPPAESLEGLLRLYDRVGPSGRVQVAEQFIRQPMHAARLAVARSGLLGGVSHVQVSAGHGYHGISLIRHLLGIGFEDAEIRGEQIVSPLIQGPNRHGLPPQEVLTDSRQDLALLRFGGRTALYDFTYDQYFSRIRGHRVLIRGHRGEIDGREVRFLRDYRTPVALELRRVDAGQDGTLEGYYHEGVLCGSDWVYRNPFPGARLSDEEIAMAVCLRNMADYAHGGPSFYSLAEASQDQYLSLLMAEAIQTGRTVVSVRQPWAAT</sequence>
<dbReference type="RefSeq" id="WP_148453253.1">
    <property type="nucleotide sequence ID" value="NZ_VSDO01000003.1"/>
</dbReference>
<accession>A0A5D0CQX0</accession>
<evidence type="ECO:0000259" key="2">
    <source>
        <dbReference type="Pfam" id="PF01408"/>
    </source>
</evidence>
<feature type="region of interest" description="Disordered" evidence="1">
    <location>
        <begin position="1"/>
        <end position="30"/>
    </location>
</feature>
<evidence type="ECO:0000313" key="3">
    <source>
        <dbReference type="EMBL" id="TYA12020.1"/>
    </source>
</evidence>
<proteinExistence type="predicted"/>
<dbReference type="EMBL" id="VSDO01000003">
    <property type="protein sequence ID" value="TYA12020.1"/>
    <property type="molecule type" value="Genomic_DNA"/>
</dbReference>
<reference evidence="3 4" key="1">
    <citation type="submission" date="2019-08" db="EMBL/GenBank/DDBJ databases">
        <title>Genome sequencing of Paenibacillus faecis DSM 23593(T).</title>
        <authorList>
            <person name="Kook J.-K."/>
            <person name="Park S.-N."/>
            <person name="Lim Y.K."/>
        </authorList>
    </citation>
    <scope>NUCLEOTIDE SEQUENCE [LARGE SCALE GENOMIC DNA]</scope>
    <source>
        <strain evidence="3 4">DSM 23593</strain>
    </source>
</reference>
<feature type="compositionally biased region" description="Low complexity" evidence="1">
    <location>
        <begin position="18"/>
        <end position="27"/>
    </location>
</feature>
<keyword evidence="4" id="KW-1185">Reference proteome</keyword>
<organism evidence="3 4">
    <name type="scientific">Paenibacillus faecis</name>
    <dbReference type="NCBI Taxonomy" id="862114"/>
    <lineage>
        <taxon>Bacteria</taxon>
        <taxon>Bacillati</taxon>
        <taxon>Bacillota</taxon>
        <taxon>Bacilli</taxon>
        <taxon>Bacillales</taxon>
        <taxon>Paenibacillaceae</taxon>
        <taxon>Paenibacillus</taxon>
    </lineage>
</organism>
<dbReference type="Gene3D" id="3.40.50.720">
    <property type="entry name" value="NAD(P)-binding Rossmann-like Domain"/>
    <property type="match status" value="1"/>
</dbReference>
<dbReference type="InterPro" id="IPR036291">
    <property type="entry name" value="NAD(P)-bd_dom_sf"/>
</dbReference>
<dbReference type="InterPro" id="IPR000683">
    <property type="entry name" value="Gfo/Idh/MocA-like_OxRdtase_N"/>
</dbReference>
<dbReference type="Pfam" id="PF01408">
    <property type="entry name" value="GFO_IDH_MocA"/>
    <property type="match status" value="1"/>
</dbReference>
<evidence type="ECO:0000256" key="1">
    <source>
        <dbReference type="SAM" id="MobiDB-lite"/>
    </source>
</evidence>
<name>A0A5D0CQX0_9BACL</name>
<feature type="compositionally biased region" description="Polar residues" evidence="1">
    <location>
        <begin position="1"/>
        <end position="17"/>
    </location>
</feature>